<organism evidence="4 5">
    <name type="scientific">Azospirillum oleiclasticum</name>
    <dbReference type="NCBI Taxonomy" id="2735135"/>
    <lineage>
        <taxon>Bacteria</taxon>
        <taxon>Pseudomonadati</taxon>
        <taxon>Pseudomonadota</taxon>
        <taxon>Alphaproteobacteria</taxon>
        <taxon>Rhodospirillales</taxon>
        <taxon>Azospirillaceae</taxon>
        <taxon>Azospirillum</taxon>
    </lineage>
</organism>
<dbReference type="Proteomes" id="UP000584642">
    <property type="component" value="Unassembled WGS sequence"/>
</dbReference>
<comment type="similarity">
    <text evidence="1">Belongs to the ATP12 family.</text>
</comment>
<evidence type="ECO:0000256" key="3">
    <source>
        <dbReference type="ARBA" id="ARBA00023186"/>
    </source>
</evidence>
<dbReference type="EMBL" id="JABFDB010000001">
    <property type="protein sequence ID" value="NYZ18354.1"/>
    <property type="molecule type" value="Genomic_DNA"/>
</dbReference>
<proteinExistence type="inferred from homology"/>
<dbReference type="RefSeq" id="WP_180280105.1">
    <property type="nucleotide sequence ID" value="NZ_JABFDB010000001.1"/>
</dbReference>
<dbReference type="SUPFAM" id="SSF160909">
    <property type="entry name" value="ATP12-like"/>
    <property type="match status" value="1"/>
</dbReference>
<name>A0ABX2T2A0_9PROT</name>
<dbReference type="Gene3D" id="1.10.3580.10">
    <property type="entry name" value="ATP12 ATPase"/>
    <property type="match status" value="1"/>
</dbReference>
<comment type="caution">
    <text evidence="4">The sequence shown here is derived from an EMBL/GenBank/DDBJ whole genome shotgun (WGS) entry which is preliminary data.</text>
</comment>
<dbReference type="InterPro" id="IPR011419">
    <property type="entry name" value="ATP12_ATP_synth-F1-assembly"/>
</dbReference>
<dbReference type="InterPro" id="IPR023335">
    <property type="entry name" value="ATP12_ortho_dom_sf"/>
</dbReference>
<evidence type="ECO:0000256" key="1">
    <source>
        <dbReference type="ARBA" id="ARBA00008231"/>
    </source>
</evidence>
<keyword evidence="5" id="KW-1185">Reference proteome</keyword>
<keyword evidence="3" id="KW-0143">Chaperone</keyword>
<dbReference type="Gene3D" id="3.30.2180.10">
    <property type="entry name" value="ATP12-like"/>
    <property type="match status" value="1"/>
</dbReference>
<gene>
    <name evidence="4" type="ORF">HND93_01415</name>
</gene>
<keyword evidence="2" id="KW-0809">Transit peptide</keyword>
<sequence length="233" mass="25744">MKRVYKTVTVQVADNDGFEVRLDGRSLRSPGKNGLSLPTWELAAAIAAEWDAQAVDVNPNTMPMMQLASTAVDLVAKSREAFVDGVAAYGGTDLLCYRADHPRELAERQAAQWQPLLDWATLQYDAALLVRVGLMPHPQPAHATRALRRAVERYDNWMLTALQSATAASGSLVVALALIERRLDAAEAFEVSQLDETFQIEQWGEDAEATKRRAALRDDIRAARRFADLLRAA</sequence>
<protein>
    <submittedName>
        <fullName evidence="4">ATPase</fullName>
    </submittedName>
</protein>
<reference evidence="4 5" key="1">
    <citation type="submission" date="2020-05" db="EMBL/GenBank/DDBJ databases">
        <title>Azospirillum oleiclasticum sp. nov, a nitrogen-fixing and heavy crude oil-emulsifying bacterium isolated from the crude oil of Yumen Oilfield.</title>
        <authorList>
            <person name="Wu D."/>
            <person name="Cai M."/>
            <person name="Zhang X."/>
        </authorList>
    </citation>
    <scope>NUCLEOTIDE SEQUENCE [LARGE SCALE GENOMIC DNA]</scope>
    <source>
        <strain evidence="4 5">ROY-1-1-2</strain>
    </source>
</reference>
<accession>A0ABX2T2A0</accession>
<evidence type="ECO:0000256" key="2">
    <source>
        <dbReference type="ARBA" id="ARBA00022946"/>
    </source>
</evidence>
<evidence type="ECO:0000313" key="5">
    <source>
        <dbReference type="Proteomes" id="UP000584642"/>
    </source>
</evidence>
<dbReference type="InterPro" id="IPR042272">
    <property type="entry name" value="ATP12_ATP_synth-F1-assembly_N"/>
</dbReference>
<dbReference type="Pfam" id="PF07542">
    <property type="entry name" value="ATP12"/>
    <property type="match status" value="1"/>
</dbReference>
<dbReference type="PANTHER" id="PTHR21013">
    <property type="entry name" value="ATP SYNTHASE MITOCHONDRIAL F1 COMPLEX ASSEMBLY FACTOR 2/ATP12 PROTEIN, MITOCHONDRIAL PRECURSOR"/>
    <property type="match status" value="1"/>
</dbReference>
<dbReference type="PANTHER" id="PTHR21013:SF10">
    <property type="entry name" value="ATP SYNTHASE MITOCHONDRIAL F1 COMPLEX ASSEMBLY FACTOR 2"/>
    <property type="match status" value="1"/>
</dbReference>
<evidence type="ECO:0000313" key="4">
    <source>
        <dbReference type="EMBL" id="NYZ18354.1"/>
    </source>
</evidence>